<dbReference type="HAMAP" id="MF_01310">
    <property type="entry name" value="Ribosomal_uS11"/>
    <property type="match status" value="1"/>
</dbReference>
<keyword evidence="3" id="KW-0687">Ribonucleoprotein</keyword>
<dbReference type="GO" id="GO:0006412">
    <property type="term" value="P:translation"/>
    <property type="evidence" value="ECO:0007669"/>
    <property type="project" value="InterPro"/>
</dbReference>
<gene>
    <name evidence="5" type="ORF">MYAM1_001070</name>
</gene>
<reference evidence="5 6" key="1">
    <citation type="submission" date="2023-03" db="EMBL/GenBank/DDBJ databases">
        <title>Mating type loci evolution in Malassezia.</title>
        <authorList>
            <person name="Coelho M.A."/>
        </authorList>
    </citation>
    <scope>NUCLEOTIDE SEQUENCE [LARGE SCALE GENOMIC DNA]</scope>
    <source>
        <strain evidence="5 6">CBS 9725</strain>
    </source>
</reference>
<protein>
    <recommendedName>
        <fullName evidence="7">Translational machinery component</fullName>
    </recommendedName>
</protein>
<dbReference type="PANTHER" id="PTHR11759">
    <property type="entry name" value="40S RIBOSOMAL PROTEIN S14/30S RIBOSOMAL PROTEIN S11"/>
    <property type="match status" value="1"/>
</dbReference>
<sequence length="216" mass="23842">MLRIREGLRAAMRVPHIPIQRARGINTDNAHASSNANTSKSSETVAMETKVDKQKESKQDTSKPVLEFSLSDFAGEEAVQKPEVVAVPPPRESNAPHRLHVQSTRNNTMVTLTAPTGEPLANASGGTVGFKKAGRSGYEAGYRAAVRIFSRIAENQKRWRINSIEVLWNGFGQGREAVFRAMLANEGEQVRNLVKIMTDKTPIKVGGVRPKKRRML</sequence>
<dbReference type="Pfam" id="PF00411">
    <property type="entry name" value="Ribosomal_S11"/>
    <property type="match status" value="1"/>
</dbReference>
<keyword evidence="6" id="KW-1185">Reference proteome</keyword>
<evidence type="ECO:0000313" key="5">
    <source>
        <dbReference type="EMBL" id="WFC98344.1"/>
    </source>
</evidence>
<comment type="similarity">
    <text evidence="1">Belongs to the universal ribosomal protein uS11 family.</text>
</comment>
<name>A0AAJ5YPY4_9BASI</name>
<evidence type="ECO:0008006" key="7">
    <source>
        <dbReference type="Google" id="ProtNLM"/>
    </source>
</evidence>
<evidence type="ECO:0000313" key="6">
    <source>
        <dbReference type="Proteomes" id="UP001219567"/>
    </source>
</evidence>
<dbReference type="SUPFAM" id="SSF53137">
    <property type="entry name" value="Translational machinery components"/>
    <property type="match status" value="1"/>
</dbReference>
<feature type="region of interest" description="Disordered" evidence="4">
    <location>
        <begin position="22"/>
        <end position="62"/>
    </location>
</feature>
<dbReference type="Proteomes" id="UP001219567">
    <property type="component" value="Chromosome 1"/>
</dbReference>
<dbReference type="AlphaFoldDB" id="A0AAJ5YPY4"/>
<dbReference type="InterPro" id="IPR001971">
    <property type="entry name" value="Ribosomal_uS11"/>
</dbReference>
<accession>A0AAJ5YPY4</accession>
<dbReference type="GO" id="GO:0003735">
    <property type="term" value="F:structural constituent of ribosome"/>
    <property type="evidence" value="ECO:0007669"/>
    <property type="project" value="InterPro"/>
</dbReference>
<dbReference type="InterPro" id="IPR036967">
    <property type="entry name" value="Ribosomal_uS11_sf"/>
</dbReference>
<proteinExistence type="inferred from homology"/>
<keyword evidence="2" id="KW-0689">Ribosomal protein</keyword>
<evidence type="ECO:0000256" key="4">
    <source>
        <dbReference type="SAM" id="MobiDB-lite"/>
    </source>
</evidence>
<dbReference type="GO" id="GO:0005840">
    <property type="term" value="C:ribosome"/>
    <property type="evidence" value="ECO:0007669"/>
    <property type="project" value="UniProtKB-KW"/>
</dbReference>
<dbReference type="EMBL" id="CP119943">
    <property type="protein sequence ID" value="WFC98344.1"/>
    <property type="molecule type" value="Genomic_DNA"/>
</dbReference>
<evidence type="ECO:0000256" key="3">
    <source>
        <dbReference type="ARBA" id="ARBA00023274"/>
    </source>
</evidence>
<evidence type="ECO:0000256" key="1">
    <source>
        <dbReference type="ARBA" id="ARBA00006194"/>
    </source>
</evidence>
<feature type="compositionally biased region" description="Basic and acidic residues" evidence="4">
    <location>
        <begin position="49"/>
        <end position="61"/>
    </location>
</feature>
<dbReference type="GO" id="GO:1990904">
    <property type="term" value="C:ribonucleoprotein complex"/>
    <property type="evidence" value="ECO:0007669"/>
    <property type="project" value="UniProtKB-KW"/>
</dbReference>
<organism evidence="5 6">
    <name type="scientific">Malassezia yamatoensis</name>
    <dbReference type="NCBI Taxonomy" id="253288"/>
    <lineage>
        <taxon>Eukaryota</taxon>
        <taxon>Fungi</taxon>
        <taxon>Dikarya</taxon>
        <taxon>Basidiomycota</taxon>
        <taxon>Ustilaginomycotina</taxon>
        <taxon>Malasseziomycetes</taxon>
        <taxon>Malasseziales</taxon>
        <taxon>Malasseziaceae</taxon>
        <taxon>Malassezia</taxon>
    </lineage>
</organism>
<feature type="compositionally biased region" description="Polar residues" evidence="4">
    <location>
        <begin position="26"/>
        <end position="44"/>
    </location>
</feature>
<evidence type="ECO:0000256" key="2">
    <source>
        <dbReference type="ARBA" id="ARBA00022980"/>
    </source>
</evidence>
<dbReference type="Gene3D" id="3.30.420.80">
    <property type="entry name" value="Ribosomal protein S11"/>
    <property type="match status" value="1"/>
</dbReference>